<gene>
    <name evidence="4" type="primary">LOC103279582</name>
</gene>
<dbReference type="GeneID" id="103279582"/>
<dbReference type="KEGG" id="acs:103279582"/>
<organism evidence="4 5">
    <name type="scientific">Anolis carolinensis</name>
    <name type="common">Green anole</name>
    <name type="synonym">American chameleon</name>
    <dbReference type="NCBI Taxonomy" id="28377"/>
    <lineage>
        <taxon>Eukaryota</taxon>
        <taxon>Metazoa</taxon>
        <taxon>Chordata</taxon>
        <taxon>Craniata</taxon>
        <taxon>Vertebrata</taxon>
        <taxon>Euteleostomi</taxon>
        <taxon>Lepidosauria</taxon>
        <taxon>Squamata</taxon>
        <taxon>Bifurcata</taxon>
        <taxon>Unidentata</taxon>
        <taxon>Episquamata</taxon>
        <taxon>Toxicofera</taxon>
        <taxon>Iguania</taxon>
        <taxon>Dactyloidae</taxon>
        <taxon>Anolis</taxon>
    </lineage>
</organism>
<dbReference type="SMART" id="SM00092">
    <property type="entry name" value="RNAse_Pc"/>
    <property type="match status" value="1"/>
</dbReference>
<dbReference type="PANTHER" id="PTHR11437:SF65">
    <property type="entry name" value="ANGIOGENIN-2"/>
    <property type="match status" value="1"/>
</dbReference>
<evidence type="ECO:0000313" key="4">
    <source>
        <dbReference type="Ensembl" id="ENSACAP00000026458.1"/>
    </source>
</evidence>
<keyword evidence="2" id="KW-0732">Signal</keyword>
<dbReference type="SUPFAM" id="SSF54076">
    <property type="entry name" value="RNase A-like"/>
    <property type="match status" value="1"/>
</dbReference>
<dbReference type="PANTHER" id="PTHR11437">
    <property type="entry name" value="RIBONUCLEASE"/>
    <property type="match status" value="1"/>
</dbReference>
<dbReference type="OrthoDB" id="8573660at2759"/>
<dbReference type="RefSeq" id="XP_016850856.1">
    <property type="nucleotide sequence ID" value="XM_016995367.2"/>
</dbReference>
<reference evidence="4" key="2">
    <citation type="submission" date="2025-08" db="UniProtKB">
        <authorList>
            <consortium name="Ensembl"/>
        </authorList>
    </citation>
    <scope>IDENTIFICATION</scope>
</reference>
<name>A0A803SU18_ANOCA</name>
<evidence type="ECO:0000313" key="5">
    <source>
        <dbReference type="Proteomes" id="UP000001646"/>
    </source>
</evidence>
<dbReference type="Ensembl" id="ENSACAT00000049345.1">
    <property type="protein sequence ID" value="ENSACAP00000026458.1"/>
    <property type="gene ID" value="ENSACAG00000035627.1"/>
</dbReference>
<sequence length="146" mass="16582">MHPAAKGPVMSLKVCLLLAFLMATTLFPGSKGTPYSDFLKRNLDNPKSDYRNDETYCDQMMRRRNLNCQRDNTFIHTVEQHLISICSCRGEVLNGKQTSKTLFPITVCTLKKGPREQSCSYKGEIKIRKIQVACQKGLPVKYIAHI</sequence>
<comment type="similarity">
    <text evidence="1">Belongs to the pancreatic ribonuclease family.</text>
</comment>
<dbReference type="AlphaFoldDB" id="A0A803SU18"/>
<dbReference type="GO" id="GO:0003676">
    <property type="term" value="F:nucleic acid binding"/>
    <property type="evidence" value="ECO:0007669"/>
    <property type="project" value="InterPro"/>
</dbReference>
<proteinExistence type="inferred from homology"/>
<dbReference type="Pfam" id="PF00074">
    <property type="entry name" value="RnaseA"/>
    <property type="match status" value="1"/>
</dbReference>
<accession>A0A803SU18</accession>
<feature type="chain" id="PRO_5032319397" description="Ribonuclease A-domain domain-containing protein" evidence="2">
    <location>
        <begin position="33"/>
        <end position="146"/>
    </location>
</feature>
<evidence type="ECO:0000256" key="1">
    <source>
        <dbReference type="ARBA" id="ARBA00005600"/>
    </source>
</evidence>
<reference evidence="4" key="3">
    <citation type="submission" date="2025-09" db="UniProtKB">
        <authorList>
            <consortium name="Ensembl"/>
        </authorList>
    </citation>
    <scope>IDENTIFICATION</scope>
</reference>
<dbReference type="Gene3D" id="3.10.130.10">
    <property type="entry name" value="Ribonuclease A-like domain"/>
    <property type="match status" value="1"/>
</dbReference>
<dbReference type="GeneTree" id="ENSGT00940000157645"/>
<dbReference type="InterPro" id="IPR001427">
    <property type="entry name" value="RNaseA"/>
</dbReference>
<feature type="domain" description="Ribonuclease A-domain" evidence="3">
    <location>
        <begin position="31"/>
        <end position="146"/>
    </location>
</feature>
<evidence type="ECO:0000256" key="2">
    <source>
        <dbReference type="SAM" id="SignalP"/>
    </source>
</evidence>
<dbReference type="InterPro" id="IPR023412">
    <property type="entry name" value="RNaseA_domain"/>
</dbReference>
<dbReference type="Proteomes" id="UP000001646">
    <property type="component" value="Unplaced"/>
</dbReference>
<dbReference type="InParanoid" id="A0A803SU18"/>
<keyword evidence="5" id="KW-1185">Reference proteome</keyword>
<dbReference type="InterPro" id="IPR036816">
    <property type="entry name" value="RNaseA-like_dom_sf"/>
</dbReference>
<feature type="signal peptide" evidence="2">
    <location>
        <begin position="1"/>
        <end position="32"/>
    </location>
</feature>
<reference evidence="4" key="1">
    <citation type="submission" date="2009-12" db="EMBL/GenBank/DDBJ databases">
        <title>The Genome Sequence of Anolis carolinensis (Green Anole Lizard).</title>
        <authorList>
            <consortium name="The Genome Sequencing Platform"/>
            <person name="Di Palma F."/>
            <person name="Alfoldi J."/>
            <person name="Heiman D."/>
            <person name="Young S."/>
            <person name="Grabherr M."/>
            <person name="Johnson J."/>
            <person name="Lander E.S."/>
            <person name="Lindblad-Toh K."/>
        </authorList>
    </citation>
    <scope>NUCLEOTIDE SEQUENCE [LARGE SCALE GENOMIC DNA]</scope>
    <source>
        <strain evidence="4">JBL SC #1</strain>
    </source>
</reference>
<protein>
    <recommendedName>
        <fullName evidence="3">Ribonuclease A-domain domain-containing protein</fullName>
    </recommendedName>
</protein>
<evidence type="ECO:0000259" key="3">
    <source>
        <dbReference type="SMART" id="SM00092"/>
    </source>
</evidence>